<evidence type="ECO:0000313" key="1">
    <source>
        <dbReference type="EMBL" id="EKC73650.1"/>
    </source>
</evidence>
<gene>
    <name evidence="1" type="ORF">LEA_06123</name>
</gene>
<name>K1U5Y7_9ZZZZ</name>
<accession>K1U5Y7</accession>
<sequence length="412" mass="46540">MVQNSVTFKTQYDNGKVVGHDSRLDQLAGGMITDMNQIIDKFNLPTTIEKHVAGSKISGVAKDFKMPQVWKSSIAVDYQVPVSFPLTVTGEFMFTKNVNAVTINNINIKNPDEWKYNKLTTVKGADGKEVTTTELLHTGMQRFNGADNRMVYSYSLYDNPDKNVKYAGDFVHYNGKNAVVLDNTSKGYGYTANITVNAQPVDDLMLMLAYTHTESKEVSGLPGSDPISTWQGLNTIDGSNYVDAQRSQYVVPDKVIASVGYYIPFRHKGLLRGTHLNLFYSGYSSGGYSFCYTNDMNGDGINNDLMYIPKDDSEINFKTEEDRVAFWKFVEQDSYLKNHKGQYAEAYAARAPWVHRFDFRLLEDFEFKIGKTRHCFQLSFDIMNVGNLINSKWGISKTNTVSNSNRILKYEG</sequence>
<dbReference type="AlphaFoldDB" id="K1U5Y7"/>
<comment type="caution">
    <text evidence="1">The sequence shown here is derived from an EMBL/GenBank/DDBJ whole genome shotgun (WGS) entry which is preliminary data.</text>
</comment>
<dbReference type="EMBL" id="AJWY01003996">
    <property type="protein sequence ID" value="EKC73650.1"/>
    <property type="molecule type" value="Genomic_DNA"/>
</dbReference>
<protein>
    <submittedName>
        <fullName evidence="1">OmpA-related protein</fullName>
    </submittedName>
</protein>
<feature type="non-terminal residue" evidence="1">
    <location>
        <position position="412"/>
    </location>
</feature>
<reference evidence="1" key="1">
    <citation type="journal article" date="2013" name="Environ. Microbiol.">
        <title>Microbiota from the distal guts of lean and obese adolescents exhibit partial functional redundancy besides clear differences in community structure.</title>
        <authorList>
            <person name="Ferrer M."/>
            <person name="Ruiz A."/>
            <person name="Lanza F."/>
            <person name="Haange S.B."/>
            <person name="Oberbach A."/>
            <person name="Till H."/>
            <person name="Bargiela R."/>
            <person name="Campoy C."/>
            <person name="Segura M.T."/>
            <person name="Richter M."/>
            <person name="von Bergen M."/>
            <person name="Seifert J."/>
            <person name="Suarez A."/>
        </authorList>
    </citation>
    <scope>NUCLEOTIDE SEQUENCE</scope>
</reference>
<organism evidence="1">
    <name type="scientific">human gut metagenome</name>
    <dbReference type="NCBI Taxonomy" id="408170"/>
    <lineage>
        <taxon>unclassified sequences</taxon>
        <taxon>metagenomes</taxon>
        <taxon>organismal metagenomes</taxon>
    </lineage>
</organism>
<proteinExistence type="predicted"/>